<sequence>MTNQKNNKAIHILLWIAQGLLALMFIMAGLTKATQPIEALADSLPWVTSTSTGLVRFIGISELLGGLGLLLPSIFRFKPFLTVWAALGLAVVMVLAVIFHASRGEFSAIIVNIIILAFAVFIAWGRTKKAPIKTKVTVK</sequence>
<keyword evidence="2 5" id="KW-0812">Transmembrane</keyword>
<dbReference type="RefSeq" id="WP_088354616.1">
    <property type="nucleotide sequence ID" value="NZ_CP061813.1"/>
</dbReference>
<keyword evidence="4 5" id="KW-0472">Membrane</keyword>
<feature type="transmembrane region" description="Helical" evidence="5">
    <location>
        <begin position="81"/>
        <end position="100"/>
    </location>
</feature>
<evidence type="ECO:0000256" key="3">
    <source>
        <dbReference type="ARBA" id="ARBA00022989"/>
    </source>
</evidence>
<evidence type="ECO:0000256" key="4">
    <source>
        <dbReference type="ARBA" id="ARBA00023136"/>
    </source>
</evidence>
<dbReference type="GO" id="GO:0016020">
    <property type="term" value="C:membrane"/>
    <property type="evidence" value="ECO:0007669"/>
    <property type="project" value="UniProtKB-SubCell"/>
</dbReference>
<accession>A0A7L8AK33</accession>
<comment type="subcellular location">
    <subcellularLocation>
        <location evidence="1">Membrane</location>
        <topology evidence="1">Multi-pass membrane protein</topology>
    </subcellularLocation>
</comment>
<evidence type="ECO:0000256" key="2">
    <source>
        <dbReference type="ARBA" id="ARBA00022692"/>
    </source>
</evidence>
<dbReference type="KEGG" id="phal:H9I45_06890"/>
<evidence type="ECO:0000313" key="6">
    <source>
        <dbReference type="EMBL" id="QOD62159.1"/>
    </source>
</evidence>
<dbReference type="AlphaFoldDB" id="A0A7L8AK33"/>
<gene>
    <name evidence="6" type="ORF">H9I45_06890</name>
</gene>
<reference evidence="6 7" key="1">
    <citation type="journal article" date="2016" name="Int. J. Syst. Evol. Microbiol.">
        <title>Polaribacter haliotis sp. nov., isolated from the gut of abalone Haliotis discus hannai.</title>
        <authorList>
            <person name="Kim Y.O."/>
            <person name="Park I.S."/>
            <person name="Park S."/>
            <person name="Nam B.H."/>
            <person name="Park J.M."/>
            <person name="Kim D.G."/>
            <person name="Yoon J.H."/>
        </authorList>
    </citation>
    <scope>NUCLEOTIDE SEQUENCE [LARGE SCALE GENOMIC DNA]</scope>
    <source>
        <strain evidence="6 7">KCTC 52418</strain>
    </source>
</reference>
<keyword evidence="7" id="KW-1185">Reference proteome</keyword>
<organism evidence="6 7">
    <name type="scientific">Polaribacter haliotis</name>
    <dbReference type="NCBI Taxonomy" id="1888915"/>
    <lineage>
        <taxon>Bacteria</taxon>
        <taxon>Pseudomonadati</taxon>
        <taxon>Bacteroidota</taxon>
        <taxon>Flavobacteriia</taxon>
        <taxon>Flavobacteriales</taxon>
        <taxon>Flavobacteriaceae</taxon>
    </lineage>
</organism>
<feature type="transmembrane region" description="Helical" evidence="5">
    <location>
        <begin position="53"/>
        <end position="74"/>
    </location>
</feature>
<keyword evidence="3 5" id="KW-1133">Transmembrane helix</keyword>
<proteinExistence type="predicted"/>
<protein>
    <submittedName>
        <fullName evidence="6">DoxX family protein</fullName>
    </submittedName>
</protein>
<dbReference type="OrthoDB" id="3385086at2"/>
<evidence type="ECO:0000313" key="7">
    <source>
        <dbReference type="Proteomes" id="UP000516764"/>
    </source>
</evidence>
<name>A0A7L8AK33_9FLAO</name>
<feature type="transmembrane region" description="Helical" evidence="5">
    <location>
        <begin position="12"/>
        <end position="33"/>
    </location>
</feature>
<dbReference type="EMBL" id="CP061813">
    <property type="protein sequence ID" value="QOD62159.1"/>
    <property type="molecule type" value="Genomic_DNA"/>
</dbReference>
<evidence type="ECO:0000256" key="5">
    <source>
        <dbReference type="SAM" id="Phobius"/>
    </source>
</evidence>
<dbReference type="Proteomes" id="UP000516764">
    <property type="component" value="Chromosome"/>
</dbReference>
<feature type="transmembrane region" description="Helical" evidence="5">
    <location>
        <begin position="106"/>
        <end position="125"/>
    </location>
</feature>
<dbReference type="Pfam" id="PF13564">
    <property type="entry name" value="DoxX_2"/>
    <property type="match status" value="1"/>
</dbReference>
<dbReference type="InterPro" id="IPR032808">
    <property type="entry name" value="DoxX"/>
</dbReference>
<evidence type="ECO:0000256" key="1">
    <source>
        <dbReference type="ARBA" id="ARBA00004141"/>
    </source>
</evidence>